<name>A0AC34QH35_9BILA</name>
<organism evidence="1 2">
    <name type="scientific">Panagrolaimus sp. JU765</name>
    <dbReference type="NCBI Taxonomy" id="591449"/>
    <lineage>
        <taxon>Eukaryota</taxon>
        <taxon>Metazoa</taxon>
        <taxon>Ecdysozoa</taxon>
        <taxon>Nematoda</taxon>
        <taxon>Chromadorea</taxon>
        <taxon>Rhabditida</taxon>
        <taxon>Tylenchina</taxon>
        <taxon>Panagrolaimomorpha</taxon>
        <taxon>Panagrolaimoidea</taxon>
        <taxon>Panagrolaimidae</taxon>
        <taxon>Panagrolaimus</taxon>
    </lineage>
</organism>
<reference evidence="2" key="1">
    <citation type="submission" date="2022-11" db="UniProtKB">
        <authorList>
            <consortium name="WormBaseParasite"/>
        </authorList>
    </citation>
    <scope>IDENTIFICATION</scope>
</reference>
<evidence type="ECO:0000313" key="1">
    <source>
        <dbReference type="Proteomes" id="UP000887576"/>
    </source>
</evidence>
<dbReference type="Proteomes" id="UP000887576">
    <property type="component" value="Unplaced"/>
</dbReference>
<evidence type="ECO:0000313" key="2">
    <source>
        <dbReference type="WBParaSite" id="JU765_v2.g16404.t1"/>
    </source>
</evidence>
<protein>
    <submittedName>
        <fullName evidence="2">LisH domain-containing protein</fullName>
    </submittedName>
</protein>
<proteinExistence type="predicted"/>
<accession>A0AC34QH35</accession>
<sequence length="233" mass="27189">MPLDVLVKEYLLMHGYSKTVTVFDDERKNDVVLQDSVDKYVSQIFQYIEEYSVNRFLEFWKFLNEKVFISLLEPQASVAADVETAVYKLYVVNCIKNGRHDKAHEFFSKIVDFTRNDPNWAEWFCLPYLKNPAKEKAFEKYFLPHWQACLIVWLYNFLSIAVQQMEKPRLLLYVEKAVKKDEPTPEFSNSTTVLSNFEEGLTDDFAVIAQVGTPNSKTSSRSLRTIFKSFAGK</sequence>
<dbReference type="WBParaSite" id="JU765_v2.g16404.t1">
    <property type="protein sequence ID" value="JU765_v2.g16404.t1"/>
    <property type="gene ID" value="JU765_v2.g16404"/>
</dbReference>